<dbReference type="Proteomes" id="UP000636888">
    <property type="component" value="Unassembled WGS sequence"/>
</dbReference>
<dbReference type="InterPro" id="IPR042178">
    <property type="entry name" value="Serpin_sf_1"/>
</dbReference>
<dbReference type="SUPFAM" id="SSF56574">
    <property type="entry name" value="Serpins"/>
    <property type="match status" value="1"/>
</dbReference>
<dbReference type="AlphaFoldDB" id="A0A8J7JEB6"/>
<dbReference type="GO" id="GO:0005615">
    <property type="term" value="C:extracellular space"/>
    <property type="evidence" value="ECO:0007669"/>
    <property type="project" value="InterPro"/>
</dbReference>
<dbReference type="CDD" id="cd19590">
    <property type="entry name" value="serpin_thermopin-like"/>
    <property type="match status" value="1"/>
</dbReference>
<dbReference type="SMART" id="SM00093">
    <property type="entry name" value="SERPIN"/>
    <property type="match status" value="1"/>
</dbReference>
<dbReference type="Gene3D" id="3.30.497.10">
    <property type="entry name" value="Antithrombin, subunit I, domain 2"/>
    <property type="match status" value="1"/>
</dbReference>
<dbReference type="InterPro" id="IPR036186">
    <property type="entry name" value="Serpin_sf"/>
</dbReference>
<dbReference type="RefSeq" id="WP_199384780.1">
    <property type="nucleotide sequence ID" value="NZ_JAEMHM010000011.1"/>
</dbReference>
<feature type="signal peptide" evidence="2">
    <location>
        <begin position="1"/>
        <end position="25"/>
    </location>
</feature>
<comment type="caution">
    <text evidence="4">The sequence shown here is derived from an EMBL/GenBank/DDBJ whole genome shotgun (WGS) entry which is preliminary data.</text>
</comment>
<evidence type="ECO:0000256" key="1">
    <source>
        <dbReference type="RuleBase" id="RU000411"/>
    </source>
</evidence>
<feature type="chain" id="PRO_5035267700" evidence="2">
    <location>
        <begin position="26"/>
        <end position="417"/>
    </location>
</feature>
<feature type="domain" description="Serpin" evidence="3">
    <location>
        <begin position="59"/>
        <end position="417"/>
    </location>
</feature>
<dbReference type="InterPro" id="IPR000215">
    <property type="entry name" value="Serpin_fam"/>
</dbReference>
<dbReference type="InterPro" id="IPR042185">
    <property type="entry name" value="Serpin_sf_2"/>
</dbReference>
<reference evidence="4" key="1">
    <citation type="submission" date="2020-12" db="EMBL/GenBank/DDBJ databases">
        <title>Geomonas sp. Red875, isolated from river sediment.</title>
        <authorList>
            <person name="Xu Z."/>
            <person name="Zhang Z."/>
            <person name="Masuda Y."/>
            <person name="Itoh H."/>
            <person name="Senoo K."/>
        </authorList>
    </citation>
    <scope>NUCLEOTIDE SEQUENCE</scope>
    <source>
        <strain evidence="4">Red875</strain>
    </source>
</reference>
<keyword evidence="5" id="KW-1185">Reference proteome</keyword>
<dbReference type="GO" id="GO:0004867">
    <property type="term" value="F:serine-type endopeptidase inhibitor activity"/>
    <property type="evidence" value="ECO:0007669"/>
    <property type="project" value="InterPro"/>
</dbReference>
<gene>
    <name evidence="4" type="ORF">JFN93_14320</name>
</gene>
<dbReference type="PANTHER" id="PTHR11461:SF342">
    <property type="entry name" value="SERINE PROTEASE INHIBITOR 28DC"/>
    <property type="match status" value="1"/>
</dbReference>
<protein>
    <submittedName>
        <fullName evidence="4">Serpin family protein</fullName>
    </submittedName>
</protein>
<keyword evidence="2" id="KW-0732">Signal</keyword>
<accession>A0A8J7JEB6</accession>
<evidence type="ECO:0000313" key="4">
    <source>
        <dbReference type="EMBL" id="MBJ6725888.1"/>
    </source>
</evidence>
<dbReference type="InterPro" id="IPR023796">
    <property type="entry name" value="Serpin_dom"/>
</dbReference>
<name>A0A8J7JEB6_9BACT</name>
<dbReference type="PROSITE" id="PS00284">
    <property type="entry name" value="SERPIN"/>
    <property type="match status" value="1"/>
</dbReference>
<organism evidence="4 5">
    <name type="scientific">Geomesophilobacter sediminis</name>
    <dbReference type="NCBI Taxonomy" id="2798584"/>
    <lineage>
        <taxon>Bacteria</taxon>
        <taxon>Pseudomonadati</taxon>
        <taxon>Thermodesulfobacteriota</taxon>
        <taxon>Desulfuromonadia</taxon>
        <taxon>Geobacterales</taxon>
        <taxon>Geobacteraceae</taxon>
        <taxon>Geomesophilobacter</taxon>
    </lineage>
</organism>
<dbReference type="InterPro" id="IPR023795">
    <property type="entry name" value="Serpin_CS"/>
</dbReference>
<dbReference type="PANTHER" id="PTHR11461">
    <property type="entry name" value="SERINE PROTEASE INHIBITOR, SERPIN"/>
    <property type="match status" value="1"/>
</dbReference>
<comment type="similarity">
    <text evidence="1">Belongs to the serpin family.</text>
</comment>
<dbReference type="Pfam" id="PF00079">
    <property type="entry name" value="Serpin"/>
    <property type="match status" value="1"/>
</dbReference>
<evidence type="ECO:0000259" key="3">
    <source>
        <dbReference type="SMART" id="SM00093"/>
    </source>
</evidence>
<evidence type="ECO:0000313" key="5">
    <source>
        <dbReference type="Proteomes" id="UP000636888"/>
    </source>
</evidence>
<dbReference type="Gene3D" id="2.30.39.10">
    <property type="entry name" value="Alpha-1-antitrypsin, domain 1"/>
    <property type="match status" value="1"/>
</dbReference>
<sequence>MATRFLGILVVMTLLAGGTVPAAFARNPGNGNSGTAPQAAAKNGAAVAEMAAGNTAFALDLYAALKPRKGNLFFSPYSISSVMALLYGGARGSTAQEIARTLHFDLGPQRTHPAFAELNSHLDQLQRKGNVQLRTANSLWPRQGYALLPDYLALAKRDYQAALFPVKYGGPDAPHRINSWVSQKTEGKIDRIVPPDLDAATVMVVVNAIYFKGKWARQFDPKHTRPAPFALLDGGKKSVMLMNRTGRYRYREFAGGKLLELPYQGNDLSMIVILPNDPEEFAAAESQLTRKNLDLWLGNMMEQRVDVYLPKFQMVWGTQDLRRPLESLGLRLLFTGGADLSGMNGRRDLYVSELYHKAFVEVNEEGTEAAAATAGALRMAAVAPSRTVTFRADHPFLFLIRDHQTGSVLFIGRVVEP</sequence>
<dbReference type="EMBL" id="JAEMHM010000011">
    <property type="protein sequence ID" value="MBJ6725888.1"/>
    <property type="molecule type" value="Genomic_DNA"/>
</dbReference>
<evidence type="ECO:0000256" key="2">
    <source>
        <dbReference type="SAM" id="SignalP"/>
    </source>
</evidence>
<proteinExistence type="inferred from homology"/>